<dbReference type="EMBL" id="CAXKWB010022020">
    <property type="protein sequence ID" value="CAL4124063.1"/>
    <property type="molecule type" value="Genomic_DNA"/>
</dbReference>
<gene>
    <name evidence="2" type="ORF">MNOR_LOCUS24205</name>
</gene>
<dbReference type="Proteomes" id="UP001497623">
    <property type="component" value="Unassembled WGS sequence"/>
</dbReference>
<reference evidence="2 3" key="1">
    <citation type="submission" date="2024-05" db="EMBL/GenBank/DDBJ databases">
        <authorList>
            <person name="Wallberg A."/>
        </authorList>
    </citation>
    <scope>NUCLEOTIDE SEQUENCE [LARGE SCALE GENOMIC DNA]</scope>
</reference>
<dbReference type="AlphaFoldDB" id="A0AAV2RJH1"/>
<feature type="region of interest" description="Disordered" evidence="1">
    <location>
        <begin position="1"/>
        <end position="46"/>
    </location>
</feature>
<feature type="region of interest" description="Disordered" evidence="1">
    <location>
        <begin position="85"/>
        <end position="113"/>
    </location>
</feature>
<proteinExistence type="predicted"/>
<organism evidence="2 3">
    <name type="scientific">Meganyctiphanes norvegica</name>
    <name type="common">Northern krill</name>
    <name type="synonym">Thysanopoda norvegica</name>
    <dbReference type="NCBI Taxonomy" id="48144"/>
    <lineage>
        <taxon>Eukaryota</taxon>
        <taxon>Metazoa</taxon>
        <taxon>Ecdysozoa</taxon>
        <taxon>Arthropoda</taxon>
        <taxon>Crustacea</taxon>
        <taxon>Multicrustacea</taxon>
        <taxon>Malacostraca</taxon>
        <taxon>Eumalacostraca</taxon>
        <taxon>Eucarida</taxon>
        <taxon>Euphausiacea</taxon>
        <taxon>Euphausiidae</taxon>
        <taxon>Meganyctiphanes</taxon>
    </lineage>
</organism>
<feature type="compositionally biased region" description="Polar residues" evidence="1">
    <location>
        <begin position="1"/>
        <end position="29"/>
    </location>
</feature>
<feature type="compositionally biased region" description="Basic and acidic residues" evidence="1">
    <location>
        <begin position="85"/>
        <end position="98"/>
    </location>
</feature>
<feature type="non-terminal residue" evidence="2">
    <location>
        <position position="1"/>
    </location>
</feature>
<comment type="caution">
    <text evidence="2">The sequence shown here is derived from an EMBL/GenBank/DDBJ whole genome shotgun (WGS) entry which is preliminary data.</text>
</comment>
<evidence type="ECO:0000313" key="2">
    <source>
        <dbReference type="EMBL" id="CAL4124063.1"/>
    </source>
</evidence>
<keyword evidence="3" id="KW-1185">Reference proteome</keyword>
<evidence type="ECO:0008006" key="4">
    <source>
        <dbReference type="Google" id="ProtNLM"/>
    </source>
</evidence>
<evidence type="ECO:0000256" key="1">
    <source>
        <dbReference type="SAM" id="MobiDB-lite"/>
    </source>
</evidence>
<evidence type="ECO:0000313" key="3">
    <source>
        <dbReference type="Proteomes" id="UP001497623"/>
    </source>
</evidence>
<name>A0AAV2RJH1_MEGNR</name>
<feature type="region of interest" description="Disordered" evidence="1">
    <location>
        <begin position="168"/>
        <end position="190"/>
    </location>
</feature>
<sequence length="190" mass="22060">ETSQAKESTDITGSELSLATPQETDTQIKTSRKGLRSTTGAANAAQWKKQLDDKIQENREIKNSVKKMEKKHLKDIKDLKAKNEAMEKEEITRRKEEEATLQSQIQKTRDATARLETEQKKKIFIEKTIREIEPQYQQMKDELGSLKASQKLVAEELQRFKAMENFRLKEPETKRDRLKRIKKLSSCAHS</sequence>
<accession>A0AAV2RJH1</accession>
<protein>
    <recommendedName>
        <fullName evidence="4">RAB6-interacting golgin</fullName>
    </recommendedName>
</protein>